<sequence>MKIYLEKTNGNNLVIITDGKTAKIFDGAPTGTFEGVDLYTENTVEELKKFFAETELNEYNEIHCENEVNFEDIAEELETAEQVLER</sequence>
<comment type="caution">
    <text evidence="1">The sequence shown here is derived from an EMBL/GenBank/DDBJ whole genome shotgun (WGS) entry which is preliminary data.</text>
</comment>
<dbReference type="EMBL" id="SGXF01000002">
    <property type="protein sequence ID" value="RZT00885.1"/>
    <property type="molecule type" value="Genomic_DNA"/>
</dbReference>
<reference evidence="1 2" key="1">
    <citation type="submission" date="2019-02" db="EMBL/GenBank/DDBJ databases">
        <title>Genomic Encyclopedia of Type Strains, Phase IV (KMG-IV): sequencing the most valuable type-strain genomes for metagenomic binning, comparative biology and taxonomic classification.</title>
        <authorList>
            <person name="Goeker M."/>
        </authorList>
    </citation>
    <scope>NUCLEOTIDE SEQUENCE [LARGE SCALE GENOMIC DNA]</scope>
    <source>
        <strain evidence="1 2">DSM 29486</strain>
    </source>
</reference>
<accession>A0A4Q7PK61</accession>
<keyword evidence="2" id="KW-1185">Reference proteome</keyword>
<evidence type="ECO:0000313" key="1">
    <source>
        <dbReference type="EMBL" id="RZT00885.1"/>
    </source>
</evidence>
<name>A0A4Q7PK61_9FIRM</name>
<organism evidence="1 2">
    <name type="scientific">Cuneatibacter caecimuris</name>
    <dbReference type="NCBI Taxonomy" id="1796618"/>
    <lineage>
        <taxon>Bacteria</taxon>
        <taxon>Bacillati</taxon>
        <taxon>Bacillota</taxon>
        <taxon>Clostridia</taxon>
        <taxon>Lachnospirales</taxon>
        <taxon>Lachnospiraceae</taxon>
        <taxon>Cuneatibacter</taxon>
    </lineage>
</organism>
<dbReference type="AlphaFoldDB" id="A0A4Q7PK61"/>
<evidence type="ECO:0000313" key="2">
    <source>
        <dbReference type="Proteomes" id="UP000292927"/>
    </source>
</evidence>
<dbReference type="RefSeq" id="WP_130434306.1">
    <property type="nucleotide sequence ID" value="NZ_SGXF01000002.1"/>
</dbReference>
<gene>
    <name evidence="1" type="ORF">EV209_1320</name>
</gene>
<protein>
    <submittedName>
        <fullName evidence="1">Uncharacterized protein</fullName>
    </submittedName>
</protein>
<proteinExistence type="predicted"/>
<dbReference type="Proteomes" id="UP000292927">
    <property type="component" value="Unassembled WGS sequence"/>
</dbReference>